<dbReference type="Proteomes" id="UP000237846">
    <property type="component" value="Unassembled WGS sequence"/>
</dbReference>
<protein>
    <submittedName>
        <fullName evidence="1">Uncharacterized protein</fullName>
    </submittedName>
</protein>
<dbReference type="EMBL" id="PVZC01000003">
    <property type="protein sequence ID" value="PRX99585.1"/>
    <property type="molecule type" value="Genomic_DNA"/>
</dbReference>
<name>A0A2T0Q6Y0_9ACTN</name>
<comment type="caution">
    <text evidence="1">The sequence shown here is derived from an EMBL/GenBank/DDBJ whole genome shotgun (WGS) entry which is preliminary data.</text>
</comment>
<dbReference type="RefSeq" id="WP_106244266.1">
    <property type="nucleotide sequence ID" value="NZ_PVZC01000003.1"/>
</dbReference>
<gene>
    <name evidence="1" type="ORF">CLV72_103187</name>
</gene>
<evidence type="ECO:0000313" key="1">
    <source>
        <dbReference type="EMBL" id="PRX99585.1"/>
    </source>
</evidence>
<evidence type="ECO:0000313" key="2">
    <source>
        <dbReference type="Proteomes" id="UP000237846"/>
    </source>
</evidence>
<accession>A0A2T0Q6Y0</accession>
<organism evidence="1 2">
    <name type="scientific">Allonocardiopsis opalescens</name>
    <dbReference type="NCBI Taxonomy" id="1144618"/>
    <lineage>
        <taxon>Bacteria</taxon>
        <taxon>Bacillati</taxon>
        <taxon>Actinomycetota</taxon>
        <taxon>Actinomycetes</taxon>
        <taxon>Streptosporangiales</taxon>
        <taxon>Allonocardiopsis</taxon>
    </lineage>
</organism>
<keyword evidence="2" id="KW-1185">Reference proteome</keyword>
<reference evidence="1 2" key="1">
    <citation type="submission" date="2018-03" db="EMBL/GenBank/DDBJ databases">
        <title>Genomic Encyclopedia of Archaeal and Bacterial Type Strains, Phase II (KMG-II): from individual species to whole genera.</title>
        <authorList>
            <person name="Goeker M."/>
        </authorList>
    </citation>
    <scope>NUCLEOTIDE SEQUENCE [LARGE SCALE GENOMIC DNA]</scope>
    <source>
        <strain evidence="1 2">DSM 45601</strain>
    </source>
</reference>
<dbReference type="AlphaFoldDB" id="A0A2T0Q6Y0"/>
<proteinExistence type="predicted"/>
<sequence>MGRPGPRSVDVIQHFGKRERRSHDFRRSRYRHGALALLALAGAAACASPQQQYVSEVNALCAEVNTRFSEELPYDGESFGRNDLGTLAERLRLLEDLSRQVREIEVPEGTSAPDEWLTEVEGLTEEMRGLQDYHEEAEPGDDLIIAMTLGIHDDIVGDVGSAAADGGFDTCAQVETWRIFPE</sequence>